<keyword evidence="2" id="KW-0808">Transferase</keyword>
<keyword evidence="3" id="KW-1185">Reference proteome</keyword>
<dbReference type="Proteomes" id="UP000217935">
    <property type="component" value="Chromosome"/>
</dbReference>
<dbReference type="KEGG" id="ceh:CEW89_01495"/>
<feature type="transmembrane region" description="Helical" evidence="1">
    <location>
        <begin position="30"/>
        <end position="50"/>
    </location>
</feature>
<dbReference type="EMBL" id="CP022196">
    <property type="protein sequence ID" value="ATG46357.1"/>
    <property type="molecule type" value="Genomic_DNA"/>
</dbReference>
<evidence type="ECO:0000313" key="3">
    <source>
        <dbReference type="Proteomes" id="UP000217935"/>
    </source>
</evidence>
<sequence>MIGIILTVMGGLWGWRLAHTRGGNRADKLQYMVVYALIFGVVGLFAGVLLDRLV</sequence>
<keyword evidence="1" id="KW-1133">Transmembrane helix</keyword>
<keyword evidence="1" id="KW-0472">Membrane</keyword>
<organism evidence="2 3">
    <name type="scientific">Celeribacter ethanolicus</name>
    <dbReference type="NCBI Taxonomy" id="1758178"/>
    <lineage>
        <taxon>Bacteria</taxon>
        <taxon>Pseudomonadati</taxon>
        <taxon>Pseudomonadota</taxon>
        <taxon>Alphaproteobacteria</taxon>
        <taxon>Rhodobacterales</taxon>
        <taxon>Roseobacteraceae</taxon>
        <taxon>Celeribacter</taxon>
    </lineage>
</organism>
<dbReference type="AlphaFoldDB" id="A0A291G866"/>
<keyword evidence="2" id="KW-0449">Lipoprotein</keyword>
<dbReference type="STRING" id="1758178.GCA_001550095_01542"/>
<reference evidence="2 3" key="1">
    <citation type="submission" date="2017-06" db="EMBL/GenBank/DDBJ databases">
        <title>Celeribacter sp. TSPH2 complete genome sequence.</title>
        <authorList>
            <person name="Woo J.-H."/>
            <person name="Kim H.-S."/>
        </authorList>
    </citation>
    <scope>NUCLEOTIDE SEQUENCE [LARGE SCALE GENOMIC DNA]</scope>
    <source>
        <strain evidence="2 3">TSPH2</strain>
    </source>
</reference>
<dbReference type="GO" id="GO:0016746">
    <property type="term" value="F:acyltransferase activity"/>
    <property type="evidence" value="ECO:0007669"/>
    <property type="project" value="UniProtKB-KW"/>
</dbReference>
<evidence type="ECO:0000313" key="2">
    <source>
        <dbReference type="EMBL" id="ATG46357.1"/>
    </source>
</evidence>
<proteinExistence type="predicted"/>
<accession>A0A291G866</accession>
<gene>
    <name evidence="2" type="ORF">CEW89_01495</name>
</gene>
<dbReference type="RefSeq" id="WP_066701493.1">
    <property type="nucleotide sequence ID" value="NZ_CP022196.1"/>
</dbReference>
<protein>
    <submittedName>
        <fullName evidence="2">Apolipoprotein acyltransferase</fullName>
    </submittedName>
</protein>
<keyword evidence="2" id="KW-0012">Acyltransferase</keyword>
<evidence type="ECO:0000256" key="1">
    <source>
        <dbReference type="SAM" id="Phobius"/>
    </source>
</evidence>
<dbReference type="OrthoDB" id="7876494at2"/>
<name>A0A291G866_9RHOB</name>
<keyword evidence="1" id="KW-0812">Transmembrane</keyword>